<feature type="region of interest" description="Disordered" evidence="1">
    <location>
        <begin position="1"/>
        <end position="36"/>
    </location>
</feature>
<evidence type="ECO:0000313" key="2">
    <source>
        <dbReference type="EMBL" id="KAG6431041.1"/>
    </source>
</evidence>
<comment type="caution">
    <text evidence="2">The sequence shown here is derived from an EMBL/GenBank/DDBJ whole genome shotgun (WGS) entry which is preliminary data.</text>
</comment>
<dbReference type="Proteomes" id="UP000298416">
    <property type="component" value="Unassembled WGS sequence"/>
</dbReference>
<keyword evidence="3" id="KW-1185">Reference proteome</keyword>
<organism evidence="2">
    <name type="scientific">Salvia splendens</name>
    <name type="common">Scarlet sage</name>
    <dbReference type="NCBI Taxonomy" id="180675"/>
    <lineage>
        <taxon>Eukaryota</taxon>
        <taxon>Viridiplantae</taxon>
        <taxon>Streptophyta</taxon>
        <taxon>Embryophyta</taxon>
        <taxon>Tracheophyta</taxon>
        <taxon>Spermatophyta</taxon>
        <taxon>Magnoliopsida</taxon>
        <taxon>eudicotyledons</taxon>
        <taxon>Gunneridae</taxon>
        <taxon>Pentapetalae</taxon>
        <taxon>asterids</taxon>
        <taxon>lamiids</taxon>
        <taxon>Lamiales</taxon>
        <taxon>Lamiaceae</taxon>
        <taxon>Nepetoideae</taxon>
        <taxon>Mentheae</taxon>
        <taxon>Salviinae</taxon>
        <taxon>Salvia</taxon>
        <taxon>Salvia subgen. Calosphace</taxon>
        <taxon>core Calosphace</taxon>
    </lineage>
</organism>
<accession>A0A8X8YJG7</accession>
<reference evidence="2" key="1">
    <citation type="submission" date="2018-01" db="EMBL/GenBank/DDBJ databases">
        <authorList>
            <person name="Mao J.F."/>
        </authorList>
    </citation>
    <scope>NUCLEOTIDE SEQUENCE</scope>
    <source>
        <strain evidence="2">Huo1</strain>
        <tissue evidence="2">Leaf</tissue>
    </source>
</reference>
<dbReference type="EMBL" id="PNBA02000003">
    <property type="protein sequence ID" value="KAG6431041.1"/>
    <property type="molecule type" value="Genomic_DNA"/>
</dbReference>
<feature type="compositionally biased region" description="Polar residues" evidence="1">
    <location>
        <begin position="11"/>
        <end position="23"/>
    </location>
</feature>
<evidence type="ECO:0000256" key="1">
    <source>
        <dbReference type="SAM" id="MobiDB-lite"/>
    </source>
</evidence>
<reference evidence="2" key="2">
    <citation type="submission" date="2020-08" db="EMBL/GenBank/DDBJ databases">
        <title>Plant Genome Project.</title>
        <authorList>
            <person name="Zhang R.-G."/>
        </authorList>
    </citation>
    <scope>NUCLEOTIDE SEQUENCE</scope>
    <source>
        <strain evidence="2">Huo1</strain>
        <tissue evidence="2">Leaf</tissue>
    </source>
</reference>
<evidence type="ECO:0000313" key="3">
    <source>
        <dbReference type="Proteomes" id="UP000298416"/>
    </source>
</evidence>
<name>A0A8X8YJG7_SALSN</name>
<feature type="region of interest" description="Disordered" evidence="1">
    <location>
        <begin position="72"/>
        <end position="93"/>
    </location>
</feature>
<feature type="compositionally biased region" description="Basic and acidic residues" evidence="1">
    <location>
        <begin position="74"/>
        <end position="93"/>
    </location>
</feature>
<protein>
    <submittedName>
        <fullName evidence="2">Uncharacterized protein</fullName>
    </submittedName>
</protein>
<gene>
    <name evidence="2" type="ORF">SASPL_109116</name>
</gene>
<dbReference type="AlphaFoldDB" id="A0A8X8YJG7"/>
<sequence>MKRLAEGEISATCQTIQSPNQGENFRGQRRRGREIASPHNRYEELVGMGCRWEDVENLLPKEDVMVCSLQGYKGHRESRREEATEKEDMMRYL</sequence>
<proteinExistence type="predicted"/>